<evidence type="ECO:0000256" key="5">
    <source>
        <dbReference type="SAM" id="MobiDB-lite"/>
    </source>
</evidence>
<accession>A0A562ZS96</accession>
<dbReference type="PRINTS" id="PR00337">
    <property type="entry name" value="LEUILEVALBP"/>
</dbReference>
<feature type="region of interest" description="Disordered" evidence="5">
    <location>
        <begin position="1"/>
        <end position="26"/>
    </location>
</feature>
<dbReference type="CDD" id="cd06333">
    <property type="entry name" value="PBP1_ABC_RPA1789-like"/>
    <property type="match status" value="1"/>
</dbReference>
<dbReference type="Proteomes" id="UP000318199">
    <property type="component" value="Unassembled WGS sequence"/>
</dbReference>
<dbReference type="InterPro" id="IPR051010">
    <property type="entry name" value="BCAA_transport"/>
</dbReference>
<comment type="caution">
    <text evidence="7">The sequence shown here is derived from an EMBL/GenBank/DDBJ whole genome shotgun (WGS) entry which is preliminary data.</text>
</comment>
<comment type="similarity">
    <text evidence="1">Belongs to the leucine-binding protein family.</text>
</comment>
<evidence type="ECO:0000256" key="2">
    <source>
        <dbReference type="ARBA" id="ARBA00022448"/>
    </source>
</evidence>
<sequence>MAQQRAGAGALEHNHRMTPDHSSNHETSMTKLLKNFSYLAAAGALAVAAVLSSHQALAQGKPPLKIGAYLSVTGPAAYLGSGAMKTLEMVVDSINAAGGIDGRKLELVRYDDESDPARANTLVKRMLDNDGVQVLIGGSTTGTTMSAAPLVERAGVPMLSLAGGTVIIDPVKKFVFKMNQTDAMAITRLYEHMLKNKITTIGVLAGTDAFGRACLGAAQKLAPEKGVKIARDESFNVKDTDMTAQLTNLRQAPGVQAILNCGFGEPAVILTKNYRQLGITLPHYGTHALASDTFVKLAGAAAEDMVMTNGPILVWDQLPANDPLQGVVQAYVKSYQTKYGEAPSYFAGNAHDAMLAIREAVQRAGSVEPGKLRDALEASSFKGVTGPFQMSATDHVGLSAASLRIVQVKNGRWKLVE</sequence>
<dbReference type="AlphaFoldDB" id="A0A562ZS96"/>
<gene>
    <name evidence="7" type="ORF">FN976_10110</name>
</gene>
<keyword evidence="8" id="KW-1185">Reference proteome</keyword>
<feature type="compositionally biased region" description="Basic and acidic residues" evidence="5">
    <location>
        <begin position="12"/>
        <end position="24"/>
    </location>
</feature>
<reference evidence="7 8" key="1">
    <citation type="submission" date="2019-07" db="EMBL/GenBank/DDBJ databases">
        <title>Caenimonas sedimenti sp. nov., isolated from activated sludge.</title>
        <authorList>
            <person name="Xu J."/>
        </authorList>
    </citation>
    <scope>NUCLEOTIDE SEQUENCE [LARGE SCALE GENOMIC DNA]</scope>
    <source>
        <strain evidence="7 8">HX-9-20</strain>
    </source>
</reference>
<dbReference type="InterPro" id="IPR028082">
    <property type="entry name" value="Peripla_BP_I"/>
</dbReference>
<name>A0A562ZS96_9BURK</name>
<organism evidence="7 8">
    <name type="scientific">Caenimonas sedimenti</name>
    <dbReference type="NCBI Taxonomy" id="2596921"/>
    <lineage>
        <taxon>Bacteria</taxon>
        <taxon>Pseudomonadati</taxon>
        <taxon>Pseudomonadota</taxon>
        <taxon>Betaproteobacteria</taxon>
        <taxon>Burkholderiales</taxon>
        <taxon>Comamonadaceae</taxon>
        <taxon>Caenimonas</taxon>
    </lineage>
</organism>
<feature type="domain" description="Leucine-binding protein" evidence="6">
    <location>
        <begin position="63"/>
        <end position="411"/>
    </location>
</feature>
<dbReference type="InterPro" id="IPR000709">
    <property type="entry name" value="Leu_Ile_Val-bd"/>
</dbReference>
<keyword evidence="4" id="KW-0029">Amino-acid transport</keyword>
<dbReference type="InterPro" id="IPR028081">
    <property type="entry name" value="Leu-bd"/>
</dbReference>
<dbReference type="GO" id="GO:0006865">
    <property type="term" value="P:amino acid transport"/>
    <property type="evidence" value="ECO:0007669"/>
    <property type="project" value="UniProtKB-KW"/>
</dbReference>
<dbReference type="PANTHER" id="PTHR30483">
    <property type="entry name" value="LEUCINE-SPECIFIC-BINDING PROTEIN"/>
    <property type="match status" value="1"/>
</dbReference>
<evidence type="ECO:0000256" key="4">
    <source>
        <dbReference type="ARBA" id="ARBA00022970"/>
    </source>
</evidence>
<dbReference type="Pfam" id="PF13458">
    <property type="entry name" value="Peripla_BP_6"/>
    <property type="match status" value="1"/>
</dbReference>
<dbReference type="OrthoDB" id="5290698at2"/>
<dbReference type="Gene3D" id="3.40.50.2300">
    <property type="match status" value="2"/>
</dbReference>
<evidence type="ECO:0000256" key="3">
    <source>
        <dbReference type="ARBA" id="ARBA00022729"/>
    </source>
</evidence>
<evidence type="ECO:0000313" key="8">
    <source>
        <dbReference type="Proteomes" id="UP000318199"/>
    </source>
</evidence>
<proteinExistence type="inferred from homology"/>
<evidence type="ECO:0000313" key="7">
    <source>
        <dbReference type="EMBL" id="TWO71277.1"/>
    </source>
</evidence>
<protein>
    <submittedName>
        <fullName evidence="7">ABC transporter substrate-binding protein</fullName>
    </submittedName>
</protein>
<dbReference type="EMBL" id="VOBQ01000008">
    <property type="protein sequence ID" value="TWO71277.1"/>
    <property type="molecule type" value="Genomic_DNA"/>
</dbReference>
<keyword evidence="2" id="KW-0813">Transport</keyword>
<dbReference type="SUPFAM" id="SSF53822">
    <property type="entry name" value="Periplasmic binding protein-like I"/>
    <property type="match status" value="1"/>
</dbReference>
<evidence type="ECO:0000256" key="1">
    <source>
        <dbReference type="ARBA" id="ARBA00010062"/>
    </source>
</evidence>
<evidence type="ECO:0000259" key="6">
    <source>
        <dbReference type="Pfam" id="PF13458"/>
    </source>
</evidence>
<keyword evidence="3" id="KW-0732">Signal</keyword>
<dbReference type="PANTHER" id="PTHR30483:SF38">
    <property type="entry name" value="BLR7848 PROTEIN"/>
    <property type="match status" value="1"/>
</dbReference>